<gene>
    <name evidence="3" type="primary">LOC107072119</name>
</gene>
<keyword evidence="2" id="KW-1185">Reference proteome</keyword>
<feature type="compositionally biased region" description="Polar residues" evidence="1">
    <location>
        <begin position="301"/>
        <end position="318"/>
    </location>
</feature>
<dbReference type="Proteomes" id="UP000694924">
    <property type="component" value="Unplaced"/>
</dbReference>
<evidence type="ECO:0000313" key="3">
    <source>
        <dbReference type="RefSeq" id="XP_015187271.1"/>
    </source>
</evidence>
<evidence type="ECO:0000256" key="1">
    <source>
        <dbReference type="SAM" id="MobiDB-lite"/>
    </source>
</evidence>
<organism evidence="2 3">
    <name type="scientific">Polistes dominula</name>
    <name type="common">European paper wasp</name>
    <name type="synonym">Vespa dominula</name>
    <dbReference type="NCBI Taxonomy" id="743375"/>
    <lineage>
        <taxon>Eukaryota</taxon>
        <taxon>Metazoa</taxon>
        <taxon>Ecdysozoa</taxon>
        <taxon>Arthropoda</taxon>
        <taxon>Hexapoda</taxon>
        <taxon>Insecta</taxon>
        <taxon>Pterygota</taxon>
        <taxon>Neoptera</taxon>
        <taxon>Endopterygota</taxon>
        <taxon>Hymenoptera</taxon>
        <taxon>Apocrita</taxon>
        <taxon>Aculeata</taxon>
        <taxon>Vespoidea</taxon>
        <taxon>Vespidae</taxon>
        <taxon>Polistinae</taxon>
        <taxon>Polistini</taxon>
        <taxon>Polistes</taxon>
    </lineage>
</organism>
<evidence type="ECO:0000313" key="2">
    <source>
        <dbReference type="Proteomes" id="UP000694924"/>
    </source>
</evidence>
<proteinExistence type="predicted"/>
<protein>
    <submittedName>
        <fullName evidence="3">Uncharacterized protein</fullName>
    </submittedName>
</protein>
<reference evidence="3" key="1">
    <citation type="submission" date="2025-08" db="UniProtKB">
        <authorList>
            <consortium name="RefSeq"/>
        </authorList>
    </citation>
    <scope>IDENTIFICATION</scope>
    <source>
        <tissue evidence="3">Whole body</tissue>
    </source>
</reference>
<name>A0ABM1J483_POLDO</name>
<dbReference type="GeneID" id="107072119"/>
<dbReference type="RefSeq" id="XP_015187271.1">
    <property type="nucleotide sequence ID" value="XM_015331785.1"/>
</dbReference>
<sequence length="919" mass="105110">MKPTLIECSWNTMWRPIKKTNDDKNYDKKVTDNHYNRERRFWKNYKTRIEARREFFENYETRMLNGNYGVQEKDSYKFFQTKCFNNIINNYNEDEKNNNENQLVLYLNHNDRTESNAGIEKKVNGTLLNSIMEKICDSSRYQVANDQQDDKSCRENDIEKEMDESFSCESKFFWEDDDCHCLSSVSKQNNEEELYNCNRRDSLGDVINCINDKILPSCASLQNVLPVTEAAAAAPSDKKYNLDSTNMNLIYSLTPPSSEMLTVCFENNNVDSIKNSFDVEHQMTNEWKKEVNKAKSDDSSHNSSIENIFQDDSTDNNSIVDDNDKCSNNGSDILELPTGTILELEDFFGESFSEDMNSSVNQILADLNISQACVEAANIVDQVIDDASRLTSNLNVPSKNTVSADNSNLIVINELVHHVLEMHDMEDTLIVSTPKIDNDQKCIKKSSIILQDSHNNINSRSIVVNNISGNTKNSDVNECSMIRSIDQTTYPKILDKTLTCTSLECHFPGTLPESNKKCIKDADDNMISKSENIDIDVDENLNVRVITENDSQNNKRPLSDEIVLEFCSITNRSSRNDVIELNFQIEKSQCDVSKYLFNETSKDSRKRKHCELEYPDRETNENVVEYQRNLQLSNNFKKNFKYLAEIYGEKIMEQYCLNNGWMPIIDNKSMISNGNVDSNDLYFDHYNDHYNDHHQYQDLSPITEETTTSESLNEETNVLIDTCPECFADCSLKRLDSSETIITSFMENENMNVSGEESNKSTDYYTCKDESSEYNTSSVDRPSSCSDYHFQDSIDQVSISSDATYVICPNFESPSKSPSKSPSNSNNRSIISIKDKESVEQNDNVIRENIELVISKSSPVLVNNNGIEQLANLDLTGSHVLPRYEDSSLYRLVSGMKLNINSLIESTQDNRSLSSSEDH</sequence>
<feature type="region of interest" description="Disordered" evidence="1">
    <location>
        <begin position="811"/>
        <end position="835"/>
    </location>
</feature>
<feature type="region of interest" description="Disordered" evidence="1">
    <location>
        <begin position="293"/>
        <end position="318"/>
    </location>
</feature>
<feature type="compositionally biased region" description="Low complexity" evidence="1">
    <location>
        <begin position="813"/>
        <end position="832"/>
    </location>
</feature>
<accession>A0ABM1J483</accession>